<name>A0ABV0S042_9TELE</name>
<evidence type="ECO:0000313" key="1">
    <source>
        <dbReference type="EMBL" id="MEQ2213614.1"/>
    </source>
</evidence>
<dbReference type="EMBL" id="JAHRIN010062545">
    <property type="protein sequence ID" value="MEQ2213614.1"/>
    <property type="molecule type" value="Genomic_DNA"/>
</dbReference>
<accession>A0ABV0S042</accession>
<dbReference type="Proteomes" id="UP001434883">
    <property type="component" value="Unassembled WGS sequence"/>
</dbReference>
<reference evidence="1 2" key="1">
    <citation type="submission" date="2021-06" db="EMBL/GenBank/DDBJ databases">
        <authorList>
            <person name="Palmer J.M."/>
        </authorList>
    </citation>
    <scope>NUCLEOTIDE SEQUENCE [LARGE SCALE GENOMIC DNA]</scope>
    <source>
        <strain evidence="1 2">XC_2019</strain>
        <tissue evidence="1">Muscle</tissue>
    </source>
</reference>
<comment type="caution">
    <text evidence="1">The sequence shown here is derived from an EMBL/GenBank/DDBJ whole genome shotgun (WGS) entry which is preliminary data.</text>
</comment>
<sequence>SESGQQPAFLTAIFSVQPDQTQETQPQSQPHCSCSRLCLQHEDPGASSSARNQLSTNNNDKQMIQCSPVFLQVFLDLSSNRLENLAEKIQALVELKILIMEGNSLHSLPKALCFLTRCVTVPVPFLKCNSCPSCNTCVSHDYPPMSRAIILE</sequence>
<gene>
    <name evidence="1" type="ORF">XENOCAPTIV_017847</name>
</gene>
<organism evidence="1 2">
    <name type="scientific">Xenoophorus captivus</name>
    <dbReference type="NCBI Taxonomy" id="1517983"/>
    <lineage>
        <taxon>Eukaryota</taxon>
        <taxon>Metazoa</taxon>
        <taxon>Chordata</taxon>
        <taxon>Craniata</taxon>
        <taxon>Vertebrata</taxon>
        <taxon>Euteleostomi</taxon>
        <taxon>Actinopterygii</taxon>
        <taxon>Neopterygii</taxon>
        <taxon>Teleostei</taxon>
        <taxon>Neoteleostei</taxon>
        <taxon>Acanthomorphata</taxon>
        <taxon>Ovalentaria</taxon>
        <taxon>Atherinomorphae</taxon>
        <taxon>Cyprinodontiformes</taxon>
        <taxon>Goodeidae</taxon>
        <taxon>Xenoophorus</taxon>
    </lineage>
</organism>
<keyword evidence="2" id="KW-1185">Reference proteome</keyword>
<protein>
    <submittedName>
        <fullName evidence="1">Uncharacterized protein</fullName>
    </submittedName>
</protein>
<dbReference type="SUPFAM" id="SSF52058">
    <property type="entry name" value="L domain-like"/>
    <property type="match status" value="1"/>
</dbReference>
<dbReference type="InterPro" id="IPR032675">
    <property type="entry name" value="LRR_dom_sf"/>
</dbReference>
<feature type="non-terminal residue" evidence="1">
    <location>
        <position position="1"/>
    </location>
</feature>
<evidence type="ECO:0000313" key="2">
    <source>
        <dbReference type="Proteomes" id="UP001434883"/>
    </source>
</evidence>
<dbReference type="Gene3D" id="3.80.10.10">
    <property type="entry name" value="Ribonuclease Inhibitor"/>
    <property type="match status" value="1"/>
</dbReference>
<proteinExistence type="predicted"/>